<sequence>MKVFSLLLLSWALVLSACVSHNSPEVQNISPPSTVLCSIAVLPLVNDSDYQQGGVIVYRIFVSELHKVKGLTISQEGDVRKLYRQMRIGPKDTPNLDDLKILADRLRVQGFVRGRIVKMREDKGRLEARPILALNLRMINAATGRTMMTIYNSRRGEDYRSIMHFGVVNTITELARVVSDEIIRQWFPAGEVKCQ</sequence>
<dbReference type="Gene3D" id="3.40.50.10610">
    <property type="entry name" value="ABC-type transport auxiliary lipoprotein component"/>
    <property type="match status" value="1"/>
</dbReference>
<dbReference type="EMBL" id="UOEX01000400">
    <property type="protein sequence ID" value="VAW41807.1"/>
    <property type="molecule type" value="Genomic_DNA"/>
</dbReference>
<protein>
    <recommendedName>
        <fullName evidence="2">Lipoprotein</fullName>
    </recommendedName>
</protein>
<dbReference type="AlphaFoldDB" id="A0A3B0VTK9"/>
<accession>A0A3B0VTK9</accession>
<proteinExistence type="predicted"/>
<evidence type="ECO:0000313" key="1">
    <source>
        <dbReference type="EMBL" id="VAW41807.1"/>
    </source>
</evidence>
<evidence type="ECO:0008006" key="2">
    <source>
        <dbReference type="Google" id="ProtNLM"/>
    </source>
</evidence>
<dbReference type="PROSITE" id="PS51257">
    <property type="entry name" value="PROKAR_LIPOPROTEIN"/>
    <property type="match status" value="1"/>
</dbReference>
<organism evidence="1">
    <name type="scientific">hydrothermal vent metagenome</name>
    <dbReference type="NCBI Taxonomy" id="652676"/>
    <lineage>
        <taxon>unclassified sequences</taxon>
        <taxon>metagenomes</taxon>
        <taxon>ecological metagenomes</taxon>
    </lineage>
</organism>
<name>A0A3B0VTK9_9ZZZZ</name>
<reference evidence="1" key="1">
    <citation type="submission" date="2018-06" db="EMBL/GenBank/DDBJ databases">
        <authorList>
            <person name="Zhirakovskaya E."/>
        </authorList>
    </citation>
    <scope>NUCLEOTIDE SEQUENCE</scope>
</reference>
<gene>
    <name evidence="1" type="ORF">MNBD_DELTA03-502</name>
</gene>